<reference evidence="1 2" key="1">
    <citation type="submission" date="2015-01" db="EMBL/GenBank/DDBJ databases">
        <title>Evolution of Trichinella species and genotypes.</title>
        <authorList>
            <person name="Korhonen P.K."/>
            <person name="Edoardo P."/>
            <person name="Giuseppe L.R."/>
            <person name="Gasser R.B."/>
        </authorList>
    </citation>
    <scope>NUCLEOTIDE SEQUENCE [LARGE SCALE GENOMIC DNA]</scope>
    <source>
        <strain evidence="1">ISS2496</strain>
    </source>
</reference>
<dbReference type="Proteomes" id="UP000054783">
    <property type="component" value="Unassembled WGS sequence"/>
</dbReference>
<keyword evidence="2" id="KW-1185">Reference proteome</keyword>
<dbReference type="AlphaFoldDB" id="A0A0V0ZC40"/>
<sequence>LKIFSYSCEIVMKQQLSAVTLLVNIYTHTHIYILLMPALHCYQRNSVDGFHADHFILLVYRKKD</sequence>
<name>A0A0V0ZC40_9BILA</name>
<evidence type="ECO:0000313" key="1">
    <source>
        <dbReference type="EMBL" id="KRY10064.1"/>
    </source>
</evidence>
<gene>
    <name evidence="1" type="ORF">T12_11041</name>
</gene>
<comment type="caution">
    <text evidence="1">The sequence shown here is derived from an EMBL/GenBank/DDBJ whole genome shotgun (WGS) entry which is preliminary data.</text>
</comment>
<organism evidence="1 2">
    <name type="scientific">Trichinella patagoniensis</name>
    <dbReference type="NCBI Taxonomy" id="990121"/>
    <lineage>
        <taxon>Eukaryota</taxon>
        <taxon>Metazoa</taxon>
        <taxon>Ecdysozoa</taxon>
        <taxon>Nematoda</taxon>
        <taxon>Enoplea</taxon>
        <taxon>Dorylaimia</taxon>
        <taxon>Trichinellida</taxon>
        <taxon>Trichinellidae</taxon>
        <taxon>Trichinella</taxon>
    </lineage>
</organism>
<evidence type="ECO:0000313" key="2">
    <source>
        <dbReference type="Proteomes" id="UP000054783"/>
    </source>
</evidence>
<proteinExistence type="predicted"/>
<accession>A0A0V0ZC40</accession>
<dbReference type="EMBL" id="JYDQ01000245">
    <property type="protein sequence ID" value="KRY10064.1"/>
    <property type="molecule type" value="Genomic_DNA"/>
</dbReference>
<protein>
    <submittedName>
        <fullName evidence="1">Uncharacterized protein</fullName>
    </submittedName>
</protein>
<feature type="non-terminal residue" evidence="1">
    <location>
        <position position="1"/>
    </location>
</feature>